<keyword evidence="2" id="KW-0812">Transmembrane</keyword>
<dbReference type="InterPro" id="IPR019251">
    <property type="entry name" value="DUF2231_TM"/>
</dbReference>
<name>W9GIB0_9MICO</name>
<sequence length="203" mass="20631">MTSAHSPDLPLPARVAVDLERDTRLDQVVDGVGRATRPLGNSPIGAVLRGDWMGHALHPTLTDLPLGMWTAASVLDVVGGVSARPAARRLLGVGLLAAGPTALTGWAEWQRSGTSAQRVGVVHAALNITAVGLYAGSWGARRRGRHALGVALSLLGASAASAGGYLGGHLAIARDVGSRAPGLQPDQPGSTTTFPVDGPTPSI</sequence>
<reference evidence="5" key="1">
    <citation type="submission" date="2013-08" db="EMBL/GenBank/DDBJ databases">
        <title>Intrasporangium oryzae NRRL B-24470.</title>
        <authorList>
            <person name="Liu H."/>
            <person name="Wang G."/>
        </authorList>
    </citation>
    <scope>NUCLEOTIDE SEQUENCE [LARGE SCALE GENOMIC DNA]</scope>
    <source>
        <strain evidence="5">Q5-1</strain>
    </source>
</reference>
<evidence type="ECO:0000256" key="2">
    <source>
        <dbReference type="SAM" id="Phobius"/>
    </source>
</evidence>
<feature type="domain" description="DUF2231" evidence="3">
    <location>
        <begin position="54"/>
        <end position="178"/>
    </location>
</feature>
<comment type="caution">
    <text evidence="4">The sequence shown here is derived from an EMBL/GenBank/DDBJ whole genome shotgun (WGS) entry which is preliminary data.</text>
</comment>
<accession>W9GIB0</accession>
<dbReference type="Pfam" id="PF09990">
    <property type="entry name" value="DUF2231"/>
    <property type="match status" value="1"/>
</dbReference>
<evidence type="ECO:0000313" key="4">
    <source>
        <dbReference type="EMBL" id="EWT05840.1"/>
    </source>
</evidence>
<protein>
    <recommendedName>
        <fullName evidence="3">DUF2231 domain-containing protein</fullName>
    </recommendedName>
</protein>
<gene>
    <name evidence="4" type="ORF">N864_01785</name>
</gene>
<feature type="region of interest" description="Disordered" evidence="1">
    <location>
        <begin position="178"/>
        <end position="203"/>
    </location>
</feature>
<dbReference type="EMBL" id="AWQS01000083">
    <property type="protein sequence ID" value="EWT05840.1"/>
    <property type="molecule type" value="Genomic_DNA"/>
</dbReference>
<evidence type="ECO:0000313" key="5">
    <source>
        <dbReference type="Proteomes" id="UP000019494"/>
    </source>
</evidence>
<evidence type="ECO:0000259" key="3">
    <source>
        <dbReference type="Pfam" id="PF09990"/>
    </source>
</evidence>
<keyword evidence="2" id="KW-0472">Membrane</keyword>
<dbReference type="Proteomes" id="UP000019494">
    <property type="component" value="Unassembled WGS sequence"/>
</dbReference>
<proteinExistence type="predicted"/>
<feature type="transmembrane region" description="Helical" evidence="2">
    <location>
        <begin position="90"/>
        <end position="109"/>
    </location>
</feature>
<feature type="transmembrane region" description="Helical" evidence="2">
    <location>
        <begin position="147"/>
        <end position="166"/>
    </location>
</feature>
<organism evidence="4 5">
    <name type="scientific">Intrasporangium chromatireducens Q5-1</name>
    <dbReference type="NCBI Taxonomy" id="584657"/>
    <lineage>
        <taxon>Bacteria</taxon>
        <taxon>Bacillati</taxon>
        <taxon>Actinomycetota</taxon>
        <taxon>Actinomycetes</taxon>
        <taxon>Micrococcales</taxon>
        <taxon>Intrasporangiaceae</taxon>
        <taxon>Intrasporangium</taxon>
    </lineage>
</organism>
<dbReference type="AlphaFoldDB" id="W9GIB0"/>
<evidence type="ECO:0000256" key="1">
    <source>
        <dbReference type="SAM" id="MobiDB-lite"/>
    </source>
</evidence>
<feature type="transmembrane region" description="Helical" evidence="2">
    <location>
        <begin position="115"/>
        <end position="135"/>
    </location>
</feature>
<keyword evidence="2" id="KW-1133">Transmembrane helix</keyword>
<dbReference type="RefSeq" id="WP_205620922.1">
    <property type="nucleotide sequence ID" value="NZ_AWQS01000083.1"/>
</dbReference>
<feature type="transmembrane region" description="Helical" evidence="2">
    <location>
        <begin position="66"/>
        <end position="83"/>
    </location>
</feature>
<keyword evidence="5" id="KW-1185">Reference proteome</keyword>